<evidence type="ECO:0000259" key="1">
    <source>
        <dbReference type="Pfam" id="PF01610"/>
    </source>
</evidence>
<dbReference type="PANTHER" id="PTHR33498">
    <property type="entry name" value="TRANSPOSASE FOR INSERTION SEQUENCE ELEMENT IS1557"/>
    <property type="match status" value="1"/>
</dbReference>
<dbReference type="PATRIC" id="fig|1300347.3.peg.1902"/>
<dbReference type="InterPro" id="IPR047951">
    <property type="entry name" value="Transpos_ISL3"/>
</dbReference>
<accession>A0A1A9GJR0</accession>
<dbReference type="InterPro" id="IPR002560">
    <property type="entry name" value="Transposase_DDE"/>
</dbReference>
<dbReference type="Proteomes" id="UP000077868">
    <property type="component" value="Chromosome"/>
</dbReference>
<dbReference type="AlphaFoldDB" id="A0A1A9GJR0"/>
<gene>
    <name evidence="2" type="ORF">I601_1901</name>
    <name evidence="3" type="ORF">I601_2066</name>
</gene>
<keyword evidence="4" id="KW-1185">Reference proteome</keyword>
<name>A0A1A9GJR0_9ACTN</name>
<evidence type="ECO:0000313" key="4">
    <source>
        <dbReference type="Proteomes" id="UP000077868"/>
    </source>
</evidence>
<dbReference type="KEGG" id="ndk:I601_2066"/>
<dbReference type="Pfam" id="PF01610">
    <property type="entry name" value="DDE_Tnp_ISL3"/>
    <property type="match status" value="1"/>
</dbReference>
<dbReference type="PANTHER" id="PTHR33498:SF1">
    <property type="entry name" value="TRANSPOSASE FOR INSERTION SEQUENCE ELEMENT IS1557"/>
    <property type="match status" value="1"/>
</dbReference>
<protein>
    <submittedName>
        <fullName evidence="3">Transposase</fullName>
    </submittedName>
</protein>
<feature type="domain" description="Transposase IS204/IS1001/IS1096/IS1165 DDE" evidence="1">
    <location>
        <begin position="45"/>
        <end position="301"/>
    </location>
</feature>
<dbReference type="EMBL" id="CP015079">
    <property type="protein sequence ID" value="ANH38331.1"/>
    <property type="molecule type" value="Genomic_DNA"/>
</dbReference>
<dbReference type="NCBIfam" id="NF033550">
    <property type="entry name" value="transpos_ISL3"/>
    <property type="match status" value="1"/>
</dbReference>
<dbReference type="EMBL" id="CP015079">
    <property type="protein sequence ID" value="ANH38494.1"/>
    <property type="molecule type" value="Genomic_DNA"/>
</dbReference>
<evidence type="ECO:0000313" key="2">
    <source>
        <dbReference type="EMBL" id="ANH38331.1"/>
    </source>
</evidence>
<dbReference type="KEGG" id="ndk:I601_1901"/>
<proteinExistence type="predicted"/>
<reference evidence="3 4" key="1">
    <citation type="submission" date="2016-03" db="EMBL/GenBank/DDBJ databases">
        <title>Complete genome sequence of a soil Actinobacterium, Nocardioides dokdonensis FR1436.</title>
        <authorList>
            <person name="Kwon S.-K."/>
            <person name="Kim K."/>
            <person name="Kim J.F."/>
        </authorList>
    </citation>
    <scope>NUCLEOTIDE SEQUENCE [LARGE SCALE GENOMIC DNA]</scope>
    <source>
        <strain evidence="3 4">FR1436</strain>
    </source>
</reference>
<organism evidence="3 4">
    <name type="scientific">Nocardioides dokdonensis FR1436</name>
    <dbReference type="NCBI Taxonomy" id="1300347"/>
    <lineage>
        <taxon>Bacteria</taxon>
        <taxon>Bacillati</taxon>
        <taxon>Actinomycetota</taxon>
        <taxon>Actinomycetes</taxon>
        <taxon>Propionibacteriales</taxon>
        <taxon>Nocardioidaceae</taxon>
        <taxon>Nocardioides</taxon>
    </lineage>
</organism>
<evidence type="ECO:0000313" key="3">
    <source>
        <dbReference type="EMBL" id="ANH38494.1"/>
    </source>
</evidence>
<sequence>MATQTSKIAVTELMRIAWRTVGAVITRVWAEVEGRVDLLSGLTRIGIDEVSYRRGHLYLMVVIDHDTGRLVWAGKGQTKATLQSFFDALGPERSAQITHVTADSAGYIADVVGTNCPAAIQAADPFHVVKWANDALGEVRLTAWREARAAVRANPPRRGRPVKDAPPHLESQRLRLLTRSRYALWKNPENLTSSQSAQLKWIAQTDPRLWRGYQLKEGLRAIFKLPHHEAPEALNAWITSAQRCRIPQFAALAKTVQAQRGPILLAIEHGLSNGRTEAVNLRIRLRTRMAYGFRDPHALIAILMLTLGGHRPRLPGR</sequence>